<dbReference type="InterPro" id="IPR051913">
    <property type="entry name" value="GH2_Domain-Containing"/>
</dbReference>
<evidence type="ECO:0000259" key="6">
    <source>
        <dbReference type="Pfam" id="PF02837"/>
    </source>
</evidence>
<dbReference type="InterPro" id="IPR008979">
    <property type="entry name" value="Galactose-bd-like_sf"/>
</dbReference>
<protein>
    <submittedName>
        <fullName evidence="7">Glycoside hydrolase family 2</fullName>
    </submittedName>
</protein>
<accession>A0ABY5PA11</accession>
<evidence type="ECO:0000256" key="3">
    <source>
        <dbReference type="ARBA" id="ARBA00023295"/>
    </source>
</evidence>
<dbReference type="InterPro" id="IPR006103">
    <property type="entry name" value="Glyco_hydro_2_cat"/>
</dbReference>
<dbReference type="PANTHER" id="PTHR42732">
    <property type="entry name" value="BETA-GALACTOSIDASE"/>
    <property type="match status" value="1"/>
</dbReference>
<dbReference type="EMBL" id="CP102453">
    <property type="protein sequence ID" value="UUX35384.1"/>
    <property type="molecule type" value="Genomic_DNA"/>
</dbReference>
<dbReference type="RefSeq" id="WP_313794872.1">
    <property type="nucleotide sequence ID" value="NZ_CP102453.1"/>
</dbReference>
<dbReference type="SUPFAM" id="SSF49303">
    <property type="entry name" value="beta-Galactosidase/glucuronidase domain"/>
    <property type="match status" value="1"/>
</dbReference>
<feature type="domain" description="Glycosyl hydrolases family 2 sugar binding" evidence="6">
    <location>
        <begin position="21"/>
        <end position="169"/>
    </location>
</feature>
<evidence type="ECO:0000259" key="4">
    <source>
        <dbReference type="Pfam" id="PF00703"/>
    </source>
</evidence>
<organism evidence="7 8">
    <name type="scientific">Fundicoccus culcitae</name>
    <dbReference type="NCBI Taxonomy" id="2969821"/>
    <lineage>
        <taxon>Bacteria</taxon>
        <taxon>Bacillati</taxon>
        <taxon>Bacillota</taxon>
        <taxon>Bacilli</taxon>
        <taxon>Lactobacillales</taxon>
        <taxon>Aerococcaceae</taxon>
        <taxon>Fundicoccus</taxon>
    </lineage>
</organism>
<dbReference type="Proteomes" id="UP001315967">
    <property type="component" value="Chromosome"/>
</dbReference>
<dbReference type="InterPro" id="IPR036156">
    <property type="entry name" value="Beta-gal/glucu_dom_sf"/>
</dbReference>
<evidence type="ECO:0000256" key="2">
    <source>
        <dbReference type="ARBA" id="ARBA00022801"/>
    </source>
</evidence>
<comment type="similarity">
    <text evidence="1">Belongs to the glycosyl hydrolase 2 family.</text>
</comment>
<dbReference type="SUPFAM" id="SSF51445">
    <property type="entry name" value="(Trans)glycosidases"/>
    <property type="match status" value="1"/>
</dbReference>
<dbReference type="Pfam" id="PF02837">
    <property type="entry name" value="Glyco_hydro_2_N"/>
    <property type="match status" value="1"/>
</dbReference>
<dbReference type="Pfam" id="PF02836">
    <property type="entry name" value="Glyco_hydro_2_C"/>
    <property type="match status" value="1"/>
</dbReference>
<name>A0ABY5PA11_9LACT</name>
<dbReference type="InterPro" id="IPR013783">
    <property type="entry name" value="Ig-like_fold"/>
</dbReference>
<dbReference type="GO" id="GO:0016787">
    <property type="term" value="F:hydrolase activity"/>
    <property type="evidence" value="ECO:0007669"/>
    <property type="project" value="UniProtKB-KW"/>
</dbReference>
<dbReference type="InterPro" id="IPR017853">
    <property type="entry name" value="GH"/>
</dbReference>
<gene>
    <name evidence="7" type="ORF">NRE15_06990</name>
</gene>
<dbReference type="Gene3D" id="2.60.40.10">
    <property type="entry name" value="Immunoglobulins"/>
    <property type="match status" value="1"/>
</dbReference>
<dbReference type="InterPro" id="IPR006104">
    <property type="entry name" value="Glyco_hydro_2_N"/>
</dbReference>
<reference evidence="7 8" key="1">
    <citation type="submission" date="2022-08" db="EMBL/GenBank/DDBJ databases">
        <title>Aerococcaceae sp. nov isolated from spoiled eye mask.</title>
        <authorList>
            <person name="Zhou G."/>
            <person name="Xie X.-B."/>
            <person name="Shi Q.-S."/>
            <person name="Wang Y.-S."/>
            <person name="Wen X."/>
            <person name="Peng H."/>
            <person name="Yang X.-J."/>
            <person name="Tao H.-B."/>
            <person name="Huang X.-M."/>
        </authorList>
    </citation>
    <scope>NUCLEOTIDE SEQUENCE [LARGE SCALE GENOMIC DNA]</scope>
    <source>
        <strain evidence="8">DM20194951</strain>
    </source>
</reference>
<sequence>MNDKRRNYPRPQLMRDEWIDLDGQWNFKFDDVNQGEKERWFESTLEETQVINVPFTYETIASGIHDEIQHPIVWYQNTVQLDDLDYVLNFEASDYITSVWLNGFKLGDHIGGYTRFSFDLHDYAVIGDNVITVKVTDSLSTNQPRGKQRWLKDNFGCWYVQTTGIWKSVWIEKAKQTRVNQVKLVADLPKDQINITLDLNQNLLNLLEKEELTVKLEASIENQIADSVKLPLTREMKTYVLDTKVGIDDTWGTRVWHPYHPNLYDLTVTITDEQDEVIDHFVSCFGMRTIEVQGDQVIINKRGLYQRLVLDQGYWPESGLTPPSVEALELDIQRTKELGYNGLRKHQKIEDERFLYLCDKNGMLVWSEMPSHYSFSDKSVEAVTDEWIRIIRQFQNHPSIITWVPFNESWGIKNIQDDKEQQAFVNGIYYLTKAIDPTRLVVTNDGWEHTISDVITLHDYDAVGEELLARYSNKDAIVNNQVQFNKDWYAFAKGYNYQGQPVIISEFGGIAFEDGSGWGYGEKMSDEESFMERFDAIHLAIQKIPYVSGYCYTQLTDVEQEVNGLLFTNREFKLPVEPIKKINERRTR</sequence>
<keyword evidence="8" id="KW-1185">Reference proteome</keyword>
<keyword evidence="3" id="KW-0326">Glycosidase</keyword>
<dbReference type="SUPFAM" id="SSF49785">
    <property type="entry name" value="Galactose-binding domain-like"/>
    <property type="match status" value="1"/>
</dbReference>
<evidence type="ECO:0000256" key="1">
    <source>
        <dbReference type="ARBA" id="ARBA00007401"/>
    </source>
</evidence>
<dbReference type="Pfam" id="PF00703">
    <property type="entry name" value="Glyco_hydro_2"/>
    <property type="match status" value="1"/>
</dbReference>
<keyword evidence="2 7" id="KW-0378">Hydrolase</keyword>
<evidence type="ECO:0000313" key="8">
    <source>
        <dbReference type="Proteomes" id="UP001315967"/>
    </source>
</evidence>
<feature type="domain" description="Glycoside hydrolase family 2 catalytic" evidence="5">
    <location>
        <begin position="290"/>
        <end position="524"/>
    </location>
</feature>
<dbReference type="InterPro" id="IPR006102">
    <property type="entry name" value="Ig-like_GH2"/>
</dbReference>
<evidence type="ECO:0000259" key="5">
    <source>
        <dbReference type="Pfam" id="PF02836"/>
    </source>
</evidence>
<dbReference type="Gene3D" id="2.60.120.260">
    <property type="entry name" value="Galactose-binding domain-like"/>
    <property type="match status" value="1"/>
</dbReference>
<proteinExistence type="inferred from homology"/>
<evidence type="ECO:0000313" key="7">
    <source>
        <dbReference type="EMBL" id="UUX35384.1"/>
    </source>
</evidence>
<dbReference type="PANTHER" id="PTHR42732:SF3">
    <property type="entry name" value="HYDROLASE"/>
    <property type="match status" value="1"/>
</dbReference>
<feature type="domain" description="Glycoside hydrolase family 2 immunoglobulin-like beta-sandwich" evidence="4">
    <location>
        <begin position="177"/>
        <end position="288"/>
    </location>
</feature>
<dbReference type="Gene3D" id="3.20.20.80">
    <property type="entry name" value="Glycosidases"/>
    <property type="match status" value="1"/>
</dbReference>